<sequence length="68" mass="7470">MQATTNNQETYLPDHVYHALKAKLEKLVSEPFEECGTDPETEIVTALGEIGNIWPLSVLDEAQVAEAA</sequence>
<evidence type="ECO:0000313" key="2">
    <source>
        <dbReference type="Proteomes" id="UP000630805"/>
    </source>
</evidence>
<keyword evidence="2" id="KW-1185">Reference proteome</keyword>
<evidence type="ECO:0000313" key="1">
    <source>
        <dbReference type="EMBL" id="NVO55088.1"/>
    </source>
</evidence>
<gene>
    <name evidence="1" type="ORF">HW561_04695</name>
</gene>
<comment type="caution">
    <text evidence="1">The sequence shown here is derived from an EMBL/GenBank/DDBJ whole genome shotgun (WGS) entry which is preliminary data.</text>
</comment>
<protein>
    <submittedName>
        <fullName evidence="1">Uncharacterized protein</fullName>
    </submittedName>
</protein>
<name>A0ABX2PLV8_9RHOB</name>
<dbReference type="RefSeq" id="WP_176862118.1">
    <property type="nucleotide sequence ID" value="NZ_JABXWT010000001.1"/>
</dbReference>
<proteinExistence type="predicted"/>
<dbReference type="EMBL" id="JABXWT010000001">
    <property type="protein sequence ID" value="NVO55088.1"/>
    <property type="molecule type" value="Genomic_DNA"/>
</dbReference>
<reference evidence="1 2" key="1">
    <citation type="submission" date="2020-06" db="EMBL/GenBank/DDBJ databases">
        <authorList>
            <person name="Cao W.R."/>
        </authorList>
    </citation>
    <scope>NUCLEOTIDE SEQUENCE [LARGE SCALE GENOMIC DNA]</scope>
    <source>
        <strain evidence="1 2">B1Z28</strain>
    </source>
</reference>
<accession>A0ABX2PLV8</accession>
<organism evidence="1 2">
    <name type="scientific">Ruegeria haliotis</name>
    <dbReference type="NCBI Taxonomy" id="2747601"/>
    <lineage>
        <taxon>Bacteria</taxon>
        <taxon>Pseudomonadati</taxon>
        <taxon>Pseudomonadota</taxon>
        <taxon>Alphaproteobacteria</taxon>
        <taxon>Rhodobacterales</taxon>
        <taxon>Roseobacteraceae</taxon>
        <taxon>Ruegeria</taxon>
    </lineage>
</organism>
<dbReference type="Proteomes" id="UP000630805">
    <property type="component" value="Unassembled WGS sequence"/>
</dbReference>